<name>A0A941IG71_9ACTN</name>
<proteinExistence type="predicted"/>
<comment type="caution">
    <text evidence="1">The sequence shown here is derived from an EMBL/GenBank/DDBJ whole genome shotgun (WGS) entry which is preliminary data.</text>
</comment>
<dbReference type="EMBL" id="JAGSOH010000009">
    <property type="protein sequence ID" value="MBR7825794.1"/>
    <property type="molecule type" value="Genomic_DNA"/>
</dbReference>
<reference evidence="1" key="1">
    <citation type="submission" date="2021-04" db="EMBL/GenBank/DDBJ databases">
        <title>Genome based classification of Actinospica acidithermotolerans sp. nov., an actinobacterium isolated from an Indonesian hot spring.</title>
        <authorList>
            <person name="Kusuma A.B."/>
            <person name="Putra K.E."/>
            <person name="Nafisah S."/>
            <person name="Loh J."/>
            <person name="Nouioui I."/>
            <person name="Goodfellow M."/>
        </authorList>
    </citation>
    <scope>NUCLEOTIDE SEQUENCE</scope>
    <source>
        <strain evidence="1">MGRD01-02</strain>
    </source>
</reference>
<protein>
    <submittedName>
        <fullName evidence="1">Uncharacterized protein</fullName>
    </submittedName>
</protein>
<dbReference type="RefSeq" id="WP_212516949.1">
    <property type="nucleotide sequence ID" value="NZ_JAGSOH010000009.1"/>
</dbReference>
<sequence length="455" mass="51233">MDIQAPEELFKELQRPDERSLRSTPLGAGAAARPAEAAAFLQQMIGHIDLVEQVPDRVRETFEQVRTLYSRGVLLYDLYALAHDRARLVVEYALRERFMDHHDGSVTFLDAHHAPHTLTPAGFADLVEQLPTDLLRKPHSWRLRLSDGTTMWFNGRFDSLVKWARAEGLLHGQRNRHHESILKDARDRIAHSSGYRLLTPDLAAQAIGELAEIVNRLWGSFTPGGRFYPAPATREVVAIGWGDDGRIITWAPFAEFNPAFPPEGLTYVLVRAKANDDELAHYDSQYETTYVPCDLLWGPGPWPEAAAWFEREQPAGDQVEILDRLFLVRHHEQRLHLPRTPQIAAGLEQGEREGTWYLVRADAPLDAFNHLRCLLACGSGCALADPCRRGPHTATGPCSGARCPVDTLHTGTLQEGLEHLPGTPPRPRSNPDVRVSRRMPRYNIIERGTWQVPLD</sequence>
<gene>
    <name evidence="1" type="ORF">KDK95_05700</name>
</gene>
<accession>A0A941IG71</accession>
<dbReference type="Proteomes" id="UP000676325">
    <property type="component" value="Unassembled WGS sequence"/>
</dbReference>
<organism evidence="1 2">
    <name type="scientific">Actinospica acidithermotolerans</name>
    <dbReference type="NCBI Taxonomy" id="2828514"/>
    <lineage>
        <taxon>Bacteria</taxon>
        <taxon>Bacillati</taxon>
        <taxon>Actinomycetota</taxon>
        <taxon>Actinomycetes</taxon>
        <taxon>Catenulisporales</taxon>
        <taxon>Actinospicaceae</taxon>
        <taxon>Actinospica</taxon>
    </lineage>
</organism>
<evidence type="ECO:0000313" key="2">
    <source>
        <dbReference type="Proteomes" id="UP000676325"/>
    </source>
</evidence>
<keyword evidence="2" id="KW-1185">Reference proteome</keyword>
<dbReference type="AlphaFoldDB" id="A0A941IG71"/>
<evidence type="ECO:0000313" key="1">
    <source>
        <dbReference type="EMBL" id="MBR7825794.1"/>
    </source>
</evidence>